<keyword evidence="2" id="KW-1185">Reference proteome</keyword>
<name>A0A166Y1I9_9CAUD</name>
<dbReference type="Proteomes" id="UP000204215">
    <property type="component" value="Segment"/>
</dbReference>
<accession>A0A166Y1I9</accession>
<reference evidence="1 2" key="1">
    <citation type="submission" date="2016-03" db="EMBL/GenBank/DDBJ databases">
        <authorList>
            <person name="Montgomery M.T."/>
            <person name="Guerrero C.A."/>
            <person name="Mavrich T.N."/>
            <person name="Pope W.H."/>
            <person name="Garlena R.A."/>
            <person name="Russell D.A."/>
            <person name="Jacobs-Sera D."/>
            <person name="Hendrix R.W."/>
            <person name="Hatfull G.F."/>
        </authorList>
    </citation>
    <scope>NUCLEOTIDE SEQUENCE [LARGE SCALE GENOMIC DNA]</scope>
</reference>
<evidence type="ECO:0000313" key="1">
    <source>
        <dbReference type="EMBL" id="ANA85313.1"/>
    </source>
</evidence>
<sequence>MGKRWVVYAATATTVVEIPDDVDATTPAEIRDWADEHFPGVSVCHQCSRYVSLSGDFEADTVVTADGQEHDVSHGGEA</sequence>
<gene>
    <name evidence="1" type="primary">7</name>
    <name evidence="1" type="ORF">WIZARD_7</name>
</gene>
<dbReference type="GeneID" id="28800262"/>
<evidence type="ECO:0000313" key="2">
    <source>
        <dbReference type="Proteomes" id="UP000204215"/>
    </source>
</evidence>
<dbReference type="RefSeq" id="YP_009274046.1">
    <property type="nucleotide sequence ID" value="NC_030913.1"/>
</dbReference>
<organism evidence="1 2">
    <name type="scientific">Gordonia phage Wizard</name>
    <dbReference type="NCBI Taxonomy" id="1838083"/>
    <lineage>
        <taxon>Viruses</taxon>
        <taxon>Duplodnaviria</taxon>
        <taxon>Heunggongvirae</taxon>
        <taxon>Uroviricota</taxon>
        <taxon>Caudoviricetes</taxon>
        <taxon>Stackebrandtviridae</taxon>
        <taxon>Frickvirinae</taxon>
        <taxon>Wizardvirus</taxon>
        <taxon>Wizardvirus wizard</taxon>
    </lineage>
</organism>
<dbReference type="KEGG" id="vg:28800262"/>
<protein>
    <submittedName>
        <fullName evidence="1">Uncharacterized protein</fullName>
    </submittedName>
</protein>
<proteinExistence type="predicted"/>
<dbReference type="EMBL" id="KU998234">
    <property type="protein sequence ID" value="ANA85313.1"/>
    <property type="molecule type" value="Genomic_DNA"/>
</dbReference>
<dbReference type="OrthoDB" id="39447at10239"/>